<dbReference type="AlphaFoldDB" id="A0A9D9N4B7"/>
<dbReference type="Pfam" id="PF01408">
    <property type="entry name" value="GFO_IDH_MocA"/>
    <property type="match status" value="1"/>
</dbReference>
<dbReference type="GO" id="GO:0000166">
    <property type="term" value="F:nucleotide binding"/>
    <property type="evidence" value="ECO:0007669"/>
    <property type="project" value="InterPro"/>
</dbReference>
<gene>
    <name evidence="5" type="ORF">IAA73_06805</name>
</gene>
<dbReference type="SUPFAM" id="SSF51735">
    <property type="entry name" value="NAD(P)-binding Rossmann-fold domains"/>
    <property type="match status" value="1"/>
</dbReference>
<evidence type="ECO:0000259" key="3">
    <source>
        <dbReference type="Pfam" id="PF01408"/>
    </source>
</evidence>
<protein>
    <submittedName>
        <fullName evidence="5">Gfo/Idh/MocA family oxidoreductase</fullName>
    </submittedName>
</protein>
<comment type="caution">
    <text evidence="5">The sequence shown here is derived from an EMBL/GenBank/DDBJ whole genome shotgun (WGS) entry which is preliminary data.</text>
</comment>
<dbReference type="PANTHER" id="PTHR22604">
    <property type="entry name" value="OXIDOREDUCTASES"/>
    <property type="match status" value="1"/>
</dbReference>
<evidence type="ECO:0000256" key="1">
    <source>
        <dbReference type="ARBA" id="ARBA00010928"/>
    </source>
</evidence>
<dbReference type="InterPro" id="IPR055170">
    <property type="entry name" value="GFO_IDH_MocA-like_dom"/>
</dbReference>
<comment type="similarity">
    <text evidence="1">Belongs to the Gfo/Idh/MocA family.</text>
</comment>
<dbReference type="EMBL" id="JADIMG010000067">
    <property type="protein sequence ID" value="MBO8460021.1"/>
    <property type="molecule type" value="Genomic_DNA"/>
</dbReference>
<name>A0A9D9N4B7_9BACT</name>
<dbReference type="Gene3D" id="3.30.360.10">
    <property type="entry name" value="Dihydrodipicolinate Reductase, domain 2"/>
    <property type="match status" value="1"/>
</dbReference>
<dbReference type="Pfam" id="PF22725">
    <property type="entry name" value="GFO_IDH_MocA_C3"/>
    <property type="match status" value="1"/>
</dbReference>
<evidence type="ECO:0000313" key="5">
    <source>
        <dbReference type="EMBL" id="MBO8460021.1"/>
    </source>
</evidence>
<feature type="domain" description="GFO/IDH/MocA-like oxidoreductase" evidence="4">
    <location>
        <begin position="130"/>
        <end position="242"/>
    </location>
</feature>
<keyword evidence="2" id="KW-0560">Oxidoreductase</keyword>
<dbReference type="InterPro" id="IPR000683">
    <property type="entry name" value="Gfo/Idh/MocA-like_OxRdtase_N"/>
</dbReference>
<sequence length="320" mass="35875">MKIGIIGAGHIANKMALTLSKMDKEQAYAIAARDYERARAFAQKWNMEKAYGSYEELADDPQVDLIYIATPHALHYEQARMCLMKKKNVLCEKTFTANAQQAAELCQLAHENNCYLAEAIWTRYMPFSHTIAELAHSGIIGTPYMLTASLAYPIEEKERIRQPQLCGGALFDLGVYPINFARMVFGTDIQRITSACIKGETGVDLQNNILFCYADGKMAAMQTSVRCANDRQGIISGTEGYIVVDNINNPQEAVVYDPNHSEKARCNCPQQITGFEYQIMAAEEAISKGWTESPLMPHHETIQIMEILDTLLKEWNITLG</sequence>
<dbReference type="PANTHER" id="PTHR22604:SF105">
    <property type="entry name" value="TRANS-1,2-DIHYDROBENZENE-1,2-DIOL DEHYDROGENASE"/>
    <property type="match status" value="1"/>
</dbReference>
<evidence type="ECO:0000313" key="6">
    <source>
        <dbReference type="Proteomes" id="UP000823641"/>
    </source>
</evidence>
<dbReference type="InterPro" id="IPR050984">
    <property type="entry name" value="Gfo/Idh/MocA_domain"/>
</dbReference>
<dbReference type="GO" id="GO:0016491">
    <property type="term" value="F:oxidoreductase activity"/>
    <property type="evidence" value="ECO:0007669"/>
    <property type="project" value="UniProtKB-KW"/>
</dbReference>
<organism evidence="5 6">
    <name type="scientific">Candidatus Gallipaludibacter merdavium</name>
    <dbReference type="NCBI Taxonomy" id="2840839"/>
    <lineage>
        <taxon>Bacteria</taxon>
        <taxon>Pseudomonadati</taxon>
        <taxon>Bacteroidota</taxon>
        <taxon>Bacteroidia</taxon>
        <taxon>Bacteroidales</taxon>
        <taxon>Candidatus Gallipaludibacter</taxon>
    </lineage>
</organism>
<dbReference type="InterPro" id="IPR036291">
    <property type="entry name" value="NAD(P)-bd_dom_sf"/>
</dbReference>
<reference evidence="5" key="2">
    <citation type="journal article" date="2021" name="PeerJ">
        <title>Extensive microbial diversity within the chicken gut microbiome revealed by metagenomics and culture.</title>
        <authorList>
            <person name="Gilroy R."/>
            <person name="Ravi A."/>
            <person name="Getino M."/>
            <person name="Pursley I."/>
            <person name="Horton D.L."/>
            <person name="Alikhan N.F."/>
            <person name="Baker D."/>
            <person name="Gharbi K."/>
            <person name="Hall N."/>
            <person name="Watson M."/>
            <person name="Adriaenssens E.M."/>
            <person name="Foster-Nyarko E."/>
            <person name="Jarju S."/>
            <person name="Secka A."/>
            <person name="Antonio M."/>
            <person name="Oren A."/>
            <person name="Chaudhuri R.R."/>
            <person name="La Ragione R."/>
            <person name="Hildebrand F."/>
            <person name="Pallen M.J."/>
        </authorList>
    </citation>
    <scope>NUCLEOTIDE SEQUENCE</scope>
    <source>
        <strain evidence="5">G3-3990</strain>
    </source>
</reference>
<reference evidence="5" key="1">
    <citation type="submission" date="2020-10" db="EMBL/GenBank/DDBJ databases">
        <authorList>
            <person name="Gilroy R."/>
        </authorList>
    </citation>
    <scope>NUCLEOTIDE SEQUENCE</scope>
    <source>
        <strain evidence="5">G3-3990</strain>
    </source>
</reference>
<accession>A0A9D9N4B7</accession>
<dbReference type="Gene3D" id="3.40.50.720">
    <property type="entry name" value="NAD(P)-binding Rossmann-like Domain"/>
    <property type="match status" value="1"/>
</dbReference>
<dbReference type="SUPFAM" id="SSF55347">
    <property type="entry name" value="Glyceraldehyde-3-phosphate dehydrogenase-like, C-terminal domain"/>
    <property type="match status" value="1"/>
</dbReference>
<evidence type="ECO:0000259" key="4">
    <source>
        <dbReference type="Pfam" id="PF22725"/>
    </source>
</evidence>
<feature type="domain" description="Gfo/Idh/MocA-like oxidoreductase N-terminal" evidence="3">
    <location>
        <begin position="1"/>
        <end position="116"/>
    </location>
</feature>
<proteinExistence type="inferred from homology"/>
<evidence type="ECO:0000256" key="2">
    <source>
        <dbReference type="ARBA" id="ARBA00023002"/>
    </source>
</evidence>
<dbReference type="Proteomes" id="UP000823641">
    <property type="component" value="Unassembled WGS sequence"/>
</dbReference>